<organism evidence="3 4">
    <name type="scientific">Phytophthora lilii</name>
    <dbReference type="NCBI Taxonomy" id="2077276"/>
    <lineage>
        <taxon>Eukaryota</taxon>
        <taxon>Sar</taxon>
        <taxon>Stramenopiles</taxon>
        <taxon>Oomycota</taxon>
        <taxon>Peronosporomycetes</taxon>
        <taxon>Peronosporales</taxon>
        <taxon>Peronosporaceae</taxon>
        <taxon>Phytophthora</taxon>
    </lineage>
</organism>
<reference evidence="3" key="1">
    <citation type="submission" date="2023-04" db="EMBL/GenBank/DDBJ databases">
        <title>Phytophthora lilii NBRC 32176.</title>
        <authorList>
            <person name="Ichikawa N."/>
            <person name="Sato H."/>
            <person name="Tonouchi N."/>
        </authorList>
    </citation>
    <scope>NUCLEOTIDE SEQUENCE</scope>
    <source>
        <strain evidence="3">NBRC 32176</strain>
    </source>
</reference>
<feature type="region of interest" description="Disordered" evidence="1">
    <location>
        <begin position="124"/>
        <end position="178"/>
    </location>
</feature>
<dbReference type="AlphaFoldDB" id="A0A9W7CL25"/>
<dbReference type="EMBL" id="BSXW01001262">
    <property type="protein sequence ID" value="GMF35241.1"/>
    <property type="molecule type" value="Genomic_DNA"/>
</dbReference>
<evidence type="ECO:0000256" key="1">
    <source>
        <dbReference type="SAM" id="MobiDB-lite"/>
    </source>
</evidence>
<keyword evidence="2" id="KW-0812">Transmembrane</keyword>
<feature type="region of interest" description="Disordered" evidence="1">
    <location>
        <begin position="308"/>
        <end position="337"/>
    </location>
</feature>
<keyword evidence="4" id="KW-1185">Reference proteome</keyword>
<dbReference type="Proteomes" id="UP001165083">
    <property type="component" value="Unassembled WGS sequence"/>
</dbReference>
<comment type="caution">
    <text evidence="3">The sequence shown here is derived from an EMBL/GenBank/DDBJ whole genome shotgun (WGS) entry which is preliminary data.</text>
</comment>
<evidence type="ECO:0000313" key="4">
    <source>
        <dbReference type="Proteomes" id="UP001165083"/>
    </source>
</evidence>
<dbReference type="OrthoDB" id="116112at2759"/>
<evidence type="ECO:0000256" key="2">
    <source>
        <dbReference type="SAM" id="Phobius"/>
    </source>
</evidence>
<protein>
    <submittedName>
        <fullName evidence="3">Unnamed protein product</fullName>
    </submittedName>
</protein>
<feature type="compositionally biased region" description="Low complexity" evidence="1">
    <location>
        <begin position="124"/>
        <end position="161"/>
    </location>
</feature>
<keyword evidence="2" id="KW-1133">Transmembrane helix</keyword>
<sequence length="337" mass="34629">MNQAVDESDSTYGSDEMYLFDDDLLIDSGSTDNSGSSSELGYIECTDISVGGDATYCIEGLVCSGNGEKPSGYECPLKNDAAVADCNDKMRSFLNGECVAPLDSVCQKIDTGSWGCVWEDKVENSTTTTNGEDSTTTNGGDSTATNGGGTTTTNGGDSTTTNGGGTNRTGTETTAGNKCTDVNVEGDATYCITGVICSGDGDKPAGDRCPVSGDIAVADCHDYLPSYLNGKCVASSDAVCQKHNTGAWGCVWGDDTAASYVIDTTDDGATGNGTGSSTGLVVEVAAAAAVAAVIAIVVIAWSRQKRQNSHRASEVEEREQFVLTPPGSSRGGSFHRV</sequence>
<keyword evidence="2" id="KW-0472">Membrane</keyword>
<proteinExistence type="predicted"/>
<feature type="compositionally biased region" description="Basic and acidic residues" evidence="1">
    <location>
        <begin position="311"/>
        <end position="320"/>
    </location>
</feature>
<accession>A0A9W7CL25</accession>
<name>A0A9W7CL25_9STRA</name>
<evidence type="ECO:0000313" key="3">
    <source>
        <dbReference type="EMBL" id="GMF35241.1"/>
    </source>
</evidence>
<gene>
    <name evidence="3" type="ORF">Plil01_001499600</name>
</gene>
<feature type="compositionally biased region" description="Low complexity" evidence="1">
    <location>
        <begin position="168"/>
        <end position="177"/>
    </location>
</feature>
<feature type="transmembrane region" description="Helical" evidence="2">
    <location>
        <begin position="280"/>
        <end position="301"/>
    </location>
</feature>